<sequence length="315" mass="35061">MISICDALFNGFVSQQGIGADQHFCAETITQFGSTTVLFLYVLIKATTIHKAAEKCDQSRWVELNPRAFAVETIQEAFINLLSKNGLREAVEFSANKICYVKKIDQDGHTIVDCSKEAPRYYLCRYERVDEFWPSIIGVPLDQNGDYELLVEEGISGYGSVADDFLGAKKRCEARGKELLTIESAAKMETLIDLINNFETPPNVATINIGLTWVALTLDPLAGKITSCNRDILPNFRPWCPFGDQLTADDGGLCTSFIKFQKCFALATSKCSAAPSIFTICQKPSAISTIREYVRVARKEIEKIKRDCSACKMKQ</sequence>
<dbReference type="Proteomes" id="UP000594262">
    <property type="component" value="Unplaced"/>
</dbReference>
<organism evidence="1 2">
    <name type="scientific">Clytia hemisphaerica</name>
    <dbReference type="NCBI Taxonomy" id="252671"/>
    <lineage>
        <taxon>Eukaryota</taxon>
        <taxon>Metazoa</taxon>
        <taxon>Cnidaria</taxon>
        <taxon>Hydrozoa</taxon>
        <taxon>Hydroidolina</taxon>
        <taxon>Leptothecata</taxon>
        <taxon>Obeliida</taxon>
        <taxon>Clytiidae</taxon>
        <taxon>Clytia</taxon>
    </lineage>
</organism>
<evidence type="ECO:0008006" key="3">
    <source>
        <dbReference type="Google" id="ProtNLM"/>
    </source>
</evidence>
<reference evidence="1" key="1">
    <citation type="submission" date="2021-01" db="UniProtKB">
        <authorList>
            <consortium name="EnsemblMetazoa"/>
        </authorList>
    </citation>
    <scope>IDENTIFICATION</scope>
</reference>
<proteinExistence type="predicted"/>
<dbReference type="SUPFAM" id="SSF56436">
    <property type="entry name" value="C-type lectin-like"/>
    <property type="match status" value="1"/>
</dbReference>
<dbReference type="InterPro" id="IPR016187">
    <property type="entry name" value="CTDL_fold"/>
</dbReference>
<protein>
    <recommendedName>
        <fullName evidence="3">C-type lectin domain-containing protein</fullName>
    </recommendedName>
</protein>
<dbReference type="EnsemblMetazoa" id="CLYHEMT015413.1">
    <property type="protein sequence ID" value="CLYHEMP015413.1"/>
    <property type="gene ID" value="CLYHEMG015413"/>
</dbReference>
<accession>A0A7M5WZJ9</accession>
<dbReference type="AlphaFoldDB" id="A0A7M5WZJ9"/>
<evidence type="ECO:0000313" key="1">
    <source>
        <dbReference type="EnsemblMetazoa" id="CLYHEMP015413.1"/>
    </source>
</evidence>
<dbReference type="GeneID" id="136803635"/>
<name>A0A7M5WZJ9_9CNID</name>
<keyword evidence="2" id="KW-1185">Reference proteome</keyword>
<dbReference type="RefSeq" id="XP_066916467.1">
    <property type="nucleotide sequence ID" value="XM_067060366.1"/>
</dbReference>
<evidence type="ECO:0000313" key="2">
    <source>
        <dbReference type="Proteomes" id="UP000594262"/>
    </source>
</evidence>